<dbReference type="InterPro" id="IPR015391">
    <property type="entry name" value="SurA_N"/>
</dbReference>
<reference evidence="7" key="1">
    <citation type="submission" date="2007-07" db="EMBL/GenBank/DDBJ databases">
        <title>Complete genome sequence of Campylobacter hominis ATCC BAA-381, a commensal isolated from the human gastrointestinal tract.</title>
        <authorList>
            <person name="Fouts D.E."/>
            <person name="Mongodin E.F."/>
            <person name="Puiu D."/>
            <person name="Sebastian Y."/>
            <person name="Miller W.G."/>
            <person name="Mandrell R.E."/>
            <person name="Nelson K.E."/>
        </authorList>
    </citation>
    <scope>NUCLEOTIDE SEQUENCE [LARGE SCALE GENOMIC DNA]</scope>
    <source>
        <strain evidence="7">ATCC BAA-381 / LMG 19568 / NCTC 13146 / CH001A</strain>
    </source>
</reference>
<dbReference type="HOGENOM" id="CLU_059173_1_0_7"/>
<evidence type="ECO:0000313" key="7">
    <source>
        <dbReference type="Proteomes" id="UP000002407"/>
    </source>
</evidence>
<evidence type="ECO:0000259" key="4">
    <source>
        <dbReference type="Pfam" id="PF09312"/>
    </source>
</evidence>
<dbReference type="GO" id="GO:0003755">
    <property type="term" value="F:peptidyl-prolyl cis-trans isomerase activity"/>
    <property type="evidence" value="ECO:0007669"/>
    <property type="project" value="UniProtKB-KW"/>
</dbReference>
<name>A7HZN2_CAMHC</name>
<dbReference type="KEGG" id="cha:CHAB381_0110"/>
<evidence type="ECO:0000256" key="3">
    <source>
        <dbReference type="SAM" id="SignalP"/>
    </source>
</evidence>
<evidence type="ECO:0000259" key="5">
    <source>
        <dbReference type="Pfam" id="PF22506"/>
    </source>
</evidence>
<dbReference type="EMBL" id="CP000776">
    <property type="protein sequence ID" value="ABS52322.1"/>
    <property type="molecule type" value="Genomic_DNA"/>
</dbReference>
<proteinExistence type="predicted"/>
<dbReference type="RefSeq" id="WP_011991570.1">
    <property type="nucleotide sequence ID" value="NC_009714.1"/>
</dbReference>
<accession>A7HZN2</accession>
<dbReference type="PANTHER" id="PTHR47637:SF1">
    <property type="entry name" value="CHAPERONE SURA"/>
    <property type="match status" value="1"/>
</dbReference>
<dbReference type="Gene3D" id="1.10.4030.10">
    <property type="entry name" value="Porin chaperone SurA, peptide-binding domain"/>
    <property type="match status" value="1"/>
</dbReference>
<organism evidence="6 7">
    <name type="scientific">Campylobacter hominis (strain ATCC BAA-381 / DSM 21671 / CCUG 45161 / LMG 19568 / NCTC 13146 / CH001A)</name>
    <dbReference type="NCBI Taxonomy" id="360107"/>
    <lineage>
        <taxon>Bacteria</taxon>
        <taxon>Pseudomonadati</taxon>
        <taxon>Campylobacterota</taxon>
        <taxon>Epsilonproteobacteria</taxon>
        <taxon>Campylobacterales</taxon>
        <taxon>Campylobacteraceae</taxon>
        <taxon>Campylobacter</taxon>
    </lineage>
</organism>
<dbReference type="InterPro" id="IPR055131">
    <property type="entry name" value="Cj1289-like_C"/>
</dbReference>
<feature type="domain" description="Cj1289-like C-terminal" evidence="5">
    <location>
        <begin position="138"/>
        <end position="229"/>
    </location>
</feature>
<dbReference type="Pfam" id="PF09312">
    <property type="entry name" value="SurA_N"/>
    <property type="match status" value="1"/>
</dbReference>
<dbReference type="eggNOG" id="COG0760">
    <property type="taxonomic scope" value="Bacteria"/>
</dbReference>
<evidence type="ECO:0000313" key="6">
    <source>
        <dbReference type="EMBL" id="ABS52322.1"/>
    </source>
</evidence>
<feature type="domain" description="SurA N-terminal" evidence="4">
    <location>
        <begin position="53"/>
        <end position="119"/>
    </location>
</feature>
<evidence type="ECO:0000256" key="2">
    <source>
        <dbReference type="ARBA" id="ARBA00023110"/>
    </source>
</evidence>
<dbReference type="SUPFAM" id="SSF109998">
    <property type="entry name" value="Triger factor/SurA peptide-binding domain-like"/>
    <property type="match status" value="1"/>
</dbReference>
<feature type="signal peptide" evidence="3">
    <location>
        <begin position="1"/>
        <end position="19"/>
    </location>
</feature>
<protein>
    <submittedName>
        <fullName evidence="6">Putative periplasmic protein</fullName>
    </submittedName>
</protein>
<keyword evidence="7" id="KW-1185">Reference proteome</keyword>
<feature type="chain" id="PRO_5002708333" evidence="3">
    <location>
        <begin position="20"/>
        <end position="275"/>
    </location>
</feature>
<keyword evidence="2" id="KW-0697">Rotamase</keyword>
<dbReference type="Gene3D" id="3.10.50.40">
    <property type="match status" value="1"/>
</dbReference>
<dbReference type="Pfam" id="PF22506">
    <property type="entry name" value="Cj1289-like_C"/>
    <property type="match status" value="1"/>
</dbReference>
<dbReference type="PANTHER" id="PTHR47637">
    <property type="entry name" value="CHAPERONE SURA"/>
    <property type="match status" value="1"/>
</dbReference>
<keyword evidence="2" id="KW-0413">Isomerase</keyword>
<dbReference type="InterPro" id="IPR050280">
    <property type="entry name" value="OMP_Chaperone_SurA"/>
</dbReference>
<dbReference type="InterPro" id="IPR027304">
    <property type="entry name" value="Trigger_fact/SurA_dom_sf"/>
</dbReference>
<keyword evidence="1 3" id="KW-0732">Signal</keyword>
<dbReference type="STRING" id="360107.CHAB381_0110"/>
<sequence length="275" mass="30845">MKKKFVFLSLIFGFCLANADVINGVVAVVENEPITHYELNKMIKTRGLNPNDALEVLIKNKLQVAEIKRLGIITSDYETNERIKAIAAQNKISVDTMQASIKKQGGTWSEFKENVRNSLQEEKLYAAIFKEVAKSVTPENVEKFYNENPSLFTTYDSVNLIRYISKNANALSAIKAGKNADGVQKISGVLKNSQMNESLRYVVSNVGPDGFSPIIPTKLGYEMFKVNSKNGVNKISFEEAQQKAIEAYTISERKKAIENFNQKLRSNAIIKIIKH</sequence>
<dbReference type="OrthoDB" id="5345137at2"/>
<gene>
    <name evidence="6" type="ordered locus">CHAB381_0110</name>
</gene>
<dbReference type="InterPro" id="IPR046357">
    <property type="entry name" value="PPIase_dom_sf"/>
</dbReference>
<dbReference type="Proteomes" id="UP000002407">
    <property type="component" value="Chromosome"/>
</dbReference>
<evidence type="ECO:0000256" key="1">
    <source>
        <dbReference type="ARBA" id="ARBA00022729"/>
    </source>
</evidence>
<dbReference type="AlphaFoldDB" id="A7HZN2"/>